<dbReference type="EMBL" id="CP001830">
    <property type="protein sequence ID" value="AEH78659.1"/>
    <property type="molecule type" value="Genomic_DNA"/>
</dbReference>
<dbReference type="Proteomes" id="UP000009045">
    <property type="component" value="Chromosome"/>
</dbReference>
<dbReference type="AlphaFoldDB" id="F7X606"/>
<sequence>MSFGGRHMRCGSHAASAFHTKRRPGEMPRTGPDSTGSSPLHGSAAPDALSVRLNGRRRMIVIFIGALQVGQTGLRHPRVAIRAATGSTSDNSLHFGVTSDTRRLKQFPPPYLLETPVHDLALHILLFLFAAAFLAGFIDSIAGGGGMITIPAMLIAGIPPLETLGTNKLQSLFGSGSASIAYARHGHVNLREQLPMALMSAAGAVLGALLATVVPADVLEAVLPFLLIGIALYFGFKPNIGDLDKHRRLSVFLFTITFVPLIGLYDGVFGPGTGSFFMLGFVSLAGYGILKATAHTKFLNFGSNIGAFFVFLLSGVVLWKIGLTMGVGQFLGAQVGSRYAMAKGAKIIKPLLVVVSIALAIRLLADPEYPLRIWLRL</sequence>
<comment type="similarity">
    <text evidence="2 8">Belongs to the 4-toluene sulfonate uptake permease (TSUP) (TC 2.A.102) family.</text>
</comment>
<evidence type="ECO:0000256" key="9">
    <source>
        <dbReference type="SAM" id="MobiDB-lite"/>
    </source>
</evidence>
<dbReference type="Pfam" id="PF01925">
    <property type="entry name" value="TauE"/>
    <property type="match status" value="1"/>
</dbReference>
<feature type="transmembrane region" description="Helical" evidence="8">
    <location>
        <begin position="248"/>
        <end position="268"/>
    </location>
</feature>
<feature type="transmembrane region" description="Helical" evidence="8">
    <location>
        <begin position="218"/>
        <end position="236"/>
    </location>
</feature>
<evidence type="ECO:0000256" key="8">
    <source>
        <dbReference type="RuleBase" id="RU363041"/>
    </source>
</evidence>
<feature type="region of interest" description="Disordered" evidence="9">
    <location>
        <begin position="1"/>
        <end position="46"/>
    </location>
</feature>
<evidence type="ECO:0000256" key="2">
    <source>
        <dbReference type="ARBA" id="ARBA00009142"/>
    </source>
</evidence>
<keyword evidence="5 8" id="KW-0812">Transmembrane</keyword>
<evidence type="ECO:0000256" key="7">
    <source>
        <dbReference type="ARBA" id="ARBA00023136"/>
    </source>
</evidence>
<keyword evidence="6 8" id="KW-1133">Transmembrane helix</keyword>
<feature type="transmembrane region" description="Helical" evidence="8">
    <location>
        <begin position="120"/>
        <end position="138"/>
    </location>
</feature>
<dbReference type="GO" id="GO:0005886">
    <property type="term" value="C:plasma membrane"/>
    <property type="evidence" value="ECO:0007669"/>
    <property type="project" value="UniProtKB-SubCell"/>
</dbReference>
<feature type="transmembrane region" description="Helical" evidence="8">
    <location>
        <begin position="347"/>
        <end position="365"/>
    </location>
</feature>
<reference evidence="10 11" key="1">
    <citation type="journal article" date="2011" name="J. Biotechnol.">
        <title>The complete genome sequence of the dominant Sinorhizobium meliloti field isolate SM11 extends the S. meliloti pan-genome.</title>
        <authorList>
            <person name="Schneiker-Bekel S."/>
            <person name="Wibberg D."/>
            <person name="Bekel T."/>
            <person name="Blom J."/>
            <person name="Linke B."/>
            <person name="Neuweger H."/>
            <person name="Stiens M."/>
            <person name="Vorholter F.J."/>
            <person name="Weidner S."/>
            <person name="Goesmann A."/>
            <person name="Puhler A."/>
            <person name="Schluter A."/>
        </authorList>
    </citation>
    <scope>NUCLEOTIDE SEQUENCE [LARGE SCALE GENOMIC DNA]</scope>
    <source>
        <strain evidence="10 11">SM11</strain>
    </source>
</reference>
<evidence type="ECO:0000256" key="1">
    <source>
        <dbReference type="ARBA" id="ARBA00004651"/>
    </source>
</evidence>
<dbReference type="PANTHER" id="PTHR30269:SF0">
    <property type="entry name" value="MEMBRANE TRANSPORTER PROTEIN YFCA-RELATED"/>
    <property type="match status" value="1"/>
</dbReference>
<gene>
    <name evidence="10" type="ordered locus">SM11_chr1382</name>
</gene>
<accession>F7X606</accession>
<comment type="subcellular location">
    <subcellularLocation>
        <location evidence="1 8">Cell membrane</location>
        <topology evidence="1 8">Multi-pass membrane protein</topology>
    </subcellularLocation>
</comment>
<evidence type="ECO:0000313" key="11">
    <source>
        <dbReference type="Proteomes" id="UP000009045"/>
    </source>
</evidence>
<feature type="transmembrane region" description="Helical" evidence="8">
    <location>
        <begin position="194"/>
        <end position="212"/>
    </location>
</feature>
<dbReference type="InterPro" id="IPR052017">
    <property type="entry name" value="TSUP"/>
</dbReference>
<keyword evidence="7 8" id="KW-0472">Membrane</keyword>
<dbReference type="HOGENOM" id="CLU_045498_2_1_5"/>
<proteinExistence type="inferred from homology"/>
<dbReference type="KEGG" id="smx:SM11_chr1382"/>
<organism evidence="10 11">
    <name type="scientific">Sinorhizobium meliloti (strain SM11)</name>
    <dbReference type="NCBI Taxonomy" id="707241"/>
    <lineage>
        <taxon>Bacteria</taxon>
        <taxon>Pseudomonadati</taxon>
        <taxon>Pseudomonadota</taxon>
        <taxon>Alphaproteobacteria</taxon>
        <taxon>Hyphomicrobiales</taxon>
        <taxon>Rhizobiaceae</taxon>
        <taxon>Sinorhizobium/Ensifer group</taxon>
        <taxon>Sinorhizobium</taxon>
    </lineage>
</organism>
<dbReference type="PANTHER" id="PTHR30269">
    <property type="entry name" value="TRANSMEMBRANE PROTEIN YFCA"/>
    <property type="match status" value="1"/>
</dbReference>
<evidence type="ECO:0000256" key="3">
    <source>
        <dbReference type="ARBA" id="ARBA00022448"/>
    </source>
</evidence>
<name>F7X606_SINMM</name>
<keyword evidence="3" id="KW-0813">Transport</keyword>
<keyword evidence="4 8" id="KW-1003">Cell membrane</keyword>
<dbReference type="InterPro" id="IPR002781">
    <property type="entry name" value="TM_pro_TauE-like"/>
</dbReference>
<evidence type="ECO:0000256" key="6">
    <source>
        <dbReference type="ARBA" id="ARBA00022989"/>
    </source>
</evidence>
<feature type="transmembrane region" description="Helical" evidence="8">
    <location>
        <begin position="305"/>
        <end position="327"/>
    </location>
</feature>
<evidence type="ECO:0000256" key="5">
    <source>
        <dbReference type="ARBA" id="ARBA00022692"/>
    </source>
</evidence>
<evidence type="ECO:0000313" key="10">
    <source>
        <dbReference type="EMBL" id="AEH78659.1"/>
    </source>
</evidence>
<dbReference type="PATRIC" id="fig|707241.3.peg.1454"/>
<evidence type="ECO:0000256" key="4">
    <source>
        <dbReference type="ARBA" id="ARBA00022475"/>
    </source>
</evidence>
<feature type="compositionally biased region" description="Basic residues" evidence="9">
    <location>
        <begin position="1"/>
        <end position="10"/>
    </location>
</feature>
<protein>
    <recommendedName>
        <fullName evidence="8">Probable membrane transporter protein</fullName>
    </recommendedName>
</protein>